<dbReference type="Proteomes" id="UP000011116">
    <property type="component" value="Chromosome 2H"/>
</dbReference>
<evidence type="ECO:0000256" key="1">
    <source>
        <dbReference type="SAM" id="MobiDB-lite"/>
    </source>
</evidence>
<feature type="compositionally biased region" description="Basic and acidic residues" evidence="1">
    <location>
        <begin position="61"/>
        <end position="70"/>
    </location>
</feature>
<sequence>MGFLVQSQFEEELPEKLFGAVHVAQMEMGSAKYYVDTATEEHETADKATPGFRVGSARVANDSRHQERTSGKASRSMSCQERLGGGEGSNHC</sequence>
<keyword evidence="3" id="KW-1185">Reference proteome</keyword>
<dbReference type="Gramene" id="HORVU.MOREX.r2.2HG0094690.1">
    <property type="protein sequence ID" value="HORVU.MOREX.r2.2HG0094690.1.CDS.1"/>
    <property type="gene ID" value="HORVU.MOREX.r2.2HG0094690"/>
</dbReference>
<evidence type="ECO:0000313" key="3">
    <source>
        <dbReference type="Proteomes" id="UP000011116"/>
    </source>
</evidence>
<evidence type="ECO:0000313" key="2">
    <source>
        <dbReference type="EnsemblPlants" id="HORVU.MOREX.r3.2HG0115270.1.CDS1"/>
    </source>
</evidence>
<protein>
    <submittedName>
        <fullName evidence="2">Uncharacterized protein</fullName>
    </submittedName>
</protein>
<dbReference type="EnsemblPlants" id="HORVU.MOREX.r3.2HG0115270.1">
    <property type="protein sequence ID" value="HORVU.MOREX.r3.2HG0115270.1.CDS1"/>
    <property type="gene ID" value="HORVU.MOREX.r3.2HG0115270"/>
</dbReference>
<feature type="region of interest" description="Disordered" evidence="1">
    <location>
        <begin position="57"/>
        <end position="92"/>
    </location>
</feature>
<name>A0A8I6WL19_HORVV</name>
<dbReference type="Gramene" id="HORVU.MOREX.r3.2HG0115270.1">
    <property type="protein sequence ID" value="HORVU.MOREX.r3.2HG0115270.1.CDS1"/>
    <property type="gene ID" value="HORVU.MOREX.r3.2HG0115270"/>
</dbReference>
<accession>A0A8I6WL19</accession>
<dbReference type="AlphaFoldDB" id="A0A8I6WL19"/>
<reference evidence="3" key="1">
    <citation type="journal article" date="2012" name="Nature">
        <title>A physical, genetic and functional sequence assembly of the barley genome.</title>
        <authorList>
            <consortium name="The International Barley Genome Sequencing Consortium"/>
            <person name="Mayer K.F."/>
            <person name="Waugh R."/>
            <person name="Brown J.W."/>
            <person name="Schulman A."/>
            <person name="Langridge P."/>
            <person name="Platzer M."/>
            <person name="Fincher G.B."/>
            <person name="Muehlbauer G.J."/>
            <person name="Sato K."/>
            <person name="Close T.J."/>
            <person name="Wise R.P."/>
            <person name="Stein N."/>
        </authorList>
    </citation>
    <scope>NUCLEOTIDE SEQUENCE [LARGE SCALE GENOMIC DNA]</scope>
    <source>
        <strain evidence="3">cv. Morex</strain>
    </source>
</reference>
<organism evidence="2 3">
    <name type="scientific">Hordeum vulgare subsp. vulgare</name>
    <name type="common">Domesticated barley</name>
    <dbReference type="NCBI Taxonomy" id="112509"/>
    <lineage>
        <taxon>Eukaryota</taxon>
        <taxon>Viridiplantae</taxon>
        <taxon>Streptophyta</taxon>
        <taxon>Embryophyta</taxon>
        <taxon>Tracheophyta</taxon>
        <taxon>Spermatophyta</taxon>
        <taxon>Magnoliopsida</taxon>
        <taxon>Liliopsida</taxon>
        <taxon>Poales</taxon>
        <taxon>Poaceae</taxon>
        <taxon>BOP clade</taxon>
        <taxon>Pooideae</taxon>
        <taxon>Triticodae</taxon>
        <taxon>Triticeae</taxon>
        <taxon>Hordeinae</taxon>
        <taxon>Hordeum</taxon>
    </lineage>
</organism>
<feature type="compositionally biased region" description="Gly residues" evidence="1">
    <location>
        <begin position="83"/>
        <end position="92"/>
    </location>
</feature>
<reference evidence="2" key="2">
    <citation type="submission" date="2020-10" db="EMBL/GenBank/DDBJ databases">
        <authorList>
            <person name="Scholz U."/>
            <person name="Mascher M."/>
            <person name="Fiebig A."/>
        </authorList>
    </citation>
    <scope>NUCLEOTIDE SEQUENCE [LARGE SCALE GENOMIC DNA]</scope>
    <source>
        <strain evidence="2">cv. Morex</strain>
    </source>
</reference>
<proteinExistence type="predicted"/>
<reference evidence="2" key="3">
    <citation type="submission" date="2022-01" db="UniProtKB">
        <authorList>
            <consortium name="EnsemblPlants"/>
        </authorList>
    </citation>
    <scope>IDENTIFICATION</scope>
    <source>
        <strain evidence="2">subsp. vulgare</strain>
    </source>
</reference>